<dbReference type="PANTHER" id="PTHR42059:SF1">
    <property type="entry name" value="TNT DOMAIN-CONTAINING PROTEIN"/>
    <property type="match status" value="1"/>
</dbReference>
<keyword evidence="5" id="KW-1185">Reference proteome</keyword>
<dbReference type="InterPro" id="IPR025331">
    <property type="entry name" value="TNT"/>
</dbReference>
<name>A0ABS1N7U5_9ACTN</name>
<accession>A0ABS1N7U5</accession>
<comment type="caution">
    <text evidence="4">The sequence shown here is derived from an EMBL/GenBank/DDBJ whole genome shotgun (WGS) entry which is preliminary data.</text>
</comment>
<dbReference type="RefSeq" id="WP_201872027.1">
    <property type="nucleotide sequence ID" value="NZ_JAERRF010000003.1"/>
</dbReference>
<evidence type="ECO:0000256" key="1">
    <source>
        <dbReference type="SAM" id="MobiDB-lite"/>
    </source>
</evidence>
<dbReference type="Pfam" id="PF14021">
    <property type="entry name" value="TNT"/>
    <property type="match status" value="1"/>
</dbReference>
<protein>
    <submittedName>
        <fullName evidence="4">TNT domain-containing protein</fullName>
    </submittedName>
</protein>
<dbReference type="InterPro" id="IPR053024">
    <property type="entry name" value="Fungal_surface_NADase"/>
</dbReference>
<dbReference type="Proteomes" id="UP000634229">
    <property type="component" value="Unassembled WGS sequence"/>
</dbReference>
<keyword evidence="2" id="KW-0732">Signal</keyword>
<sequence length="249" mass="26880">MRVLRHVLVVLGSLLLLCSAGSAVAQPAAGFVAMGLVPSAAEAGTQDPRSPDSRPDDGYGRPVPCPTRDRVGGTNAAPNPPLQRYFEGDWRLGPASLPRNGAIGRMLEGYQRLDGYRSSAAFLDCYWNEQTNGWWYPYPDGWTLLNGEPLKTTITLKAGQRVDLFGSGFGHFLAPAGTPFTERALPPSNLNTLDPAYPFGYHLYKVTKPFLVEAGPIRPWFGQPGQGLQYLTGPSIPQLVAAGNLTPLN</sequence>
<organism evidence="4 5">
    <name type="scientific">Streptomyces coffeae</name>
    <dbReference type="NCBI Taxonomy" id="621382"/>
    <lineage>
        <taxon>Bacteria</taxon>
        <taxon>Bacillati</taxon>
        <taxon>Actinomycetota</taxon>
        <taxon>Actinomycetes</taxon>
        <taxon>Kitasatosporales</taxon>
        <taxon>Streptomycetaceae</taxon>
        <taxon>Streptomyces</taxon>
    </lineage>
</organism>
<dbReference type="EMBL" id="JAERRF010000003">
    <property type="protein sequence ID" value="MBL1096151.1"/>
    <property type="molecule type" value="Genomic_DNA"/>
</dbReference>
<evidence type="ECO:0000259" key="3">
    <source>
        <dbReference type="Pfam" id="PF14021"/>
    </source>
</evidence>
<reference evidence="4 5" key="1">
    <citation type="submission" date="2021-01" db="EMBL/GenBank/DDBJ databases">
        <title>WGS of actinomycetes isolated from Thailand.</title>
        <authorList>
            <person name="Thawai C."/>
        </authorList>
    </citation>
    <scope>NUCLEOTIDE SEQUENCE [LARGE SCALE GENOMIC DNA]</scope>
    <source>
        <strain evidence="4 5">CA1R205</strain>
    </source>
</reference>
<gene>
    <name evidence="4" type="ORF">JK363_05620</name>
</gene>
<evidence type="ECO:0000313" key="5">
    <source>
        <dbReference type="Proteomes" id="UP000634229"/>
    </source>
</evidence>
<evidence type="ECO:0000256" key="2">
    <source>
        <dbReference type="SAM" id="SignalP"/>
    </source>
</evidence>
<feature type="chain" id="PRO_5047328821" evidence="2">
    <location>
        <begin position="26"/>
        <end position="249"/>
    </location>
</feature>
<dbReference type="PANTHER" id="PTHR42059">
    <property type="entry name" value="TNT DOMAIN-CONTAINING PROTEIN"/>
    <property type="match status" value="1"/>
</dbReference>
<feature type="domain" description="TNT" evidence="3">
    <location>
        <begin position="155"/>
        <end position="246"/>
    </location>
</feature>
<feature type="compositionally biased region" description="Basic and acidic residues" evidence="1">
    <location>
        <begin position="49"/>
        <end position="59"/>
    </location>
</feature>
<feature type="region of interest" description="Disordered" evidence="1">
    <location>
        <begin position="41"/>
        <end position="81"/>
    </location>
</feature>
<evidence type="ECO:0000313" key="4">
    <source>
        <dbReference type="EMBL" id="MBL1096151.1"/>
    </source>
</evidence>
<proteinExistence type="predicted"/>
<feature type="signal peptide" evidence="2">
    <location>
        <begin position="1"/>
        <end position="25"/>
    </location>
</feature>